<dbReference type="InterPro" id="IPR057549">
    <property type="entry name" value="PB4_spike"/>
</dbReference>
<dbReference type="Pfam" id="PF24168">
    <property type="entry name" value="PB4_spike"/>
    <property type="match status" value="1"/>
</dbReference>
<feature type="domain" description="Straight fiber protein PB4 third Fn3-like" evidence="5">
    <location>
        <begin position="206"/>
        <end position="327"/>
    </location>
</feature>
<sequence>MTIKNIAPDVMGLYSAIAGYTRIHVFHTSTGDKDLVGKVWKYRAGTTGAYSKLTENSAGTNFVSIGSLTPNTQYQVLGAFYDQMYDSELLTSEFGLNFSPALSVTTKQTPSLSSISVVSQQADIGVGSTAVSIRIAGYSDSIKVLANDDVVYSGAPPAAGQDLLIPLSPGNYVFKLVGIVAMPDGTFDTFTTPPSANISVQYSYSPPSKPGTPTFKVFKIKDGVERYDLKVSWSFTQGSGSYAKEFVLQFMDASLTDWSRAAVINSGTATSATISSFAFNKAFKFRVTAYSWGPAASNFTVSDQATFTLTSSTPVDTESAVDTNIEVSYSHILAYYKDASNVKKQTFRIDAATGAVSIGMLDAQGKAPISIDPVGNTISVDGRVIADTINAANFVLTNLTGTDAPHIRSSLKTSYGNANQGIWMGYVTPTSFRFDLGDSTKYIRWDGSKLLISGDVVIGTPSGEYSIGEGIKGDYLASVYRQGASAPTKPTGTAYPPSGWTTAPSSTSPGLPIWVSTALIDSKTNTVKSGSSWSTPAKYSGDDGVFTGFVYKRSTSQPTTPTGTAYPPSTWFKTPDQATGTGVLWFSTALIDPLTNAVASGSAWSVATQVQGTDGVRGAGIYAKPVASLSAWSDTEANSFFTATFGSGPVLNDAITLFNSADAKIAFTRRYNGTAWVTAALVVHGDAIVDGTITADAIAADTAFLNKIGVNVIYDNPAVTSGNPEANYKMKIDLQNGSITIR</sequence>
<dbReference type="InterPro" id="IPR057550">
    <property type="entry name" value="Fn3-I_PB4"/>
</dbReference>
<evidence type="ECO:0000313" key="6">
    <source>
        <dbReference type="EMBL" id="AJF40893.1"/>
    </source>
</evidence>
<dbReference type="Gene3D" id="2.60.40.10">
    <property type="entry name" value="Immunoglobulins"/>
    <property type="match status" value="1"/>
</dbReference>
<dbReference type="RefSeq" id="YP_009207591.1">
    <property type="nucleotide sequence ID" value="NC_028895.1"/>
</dbReference>
<dbReference type="GeneID" id="26634104"/>
<evidence type="ECO:0000259" key="5">
    <source>
        <dbReference type="Pfam" id="PF24171"/>
    </source>
</evidence>
<evidence type="ECO:0000313" key="7">
    <source>
        <dbReference type="Proteomes" id="UP000031804"/>
    </source>
</evidence>
<feature type="domain" description="Straight fiber protein PB4 second Fn3-like" evidence="4">
    <location>
        <begin position="106"/>
        <end position="192"/>
    </location>
</feature>
<accession>A0A0B5H906</accession>
<evidence type="ECO:0000259" key="4">
    <source>
        <dbReference type="Pfam" id="PF24170"/>
    </source>
</evidence>
<dbReference type="KEGG" id="vg:26634104"/>
<dbReference type="OrthoDB" id="759at10239"/>
<dbReference type="InterPro" id="IPR013783">
    <property type="entry name" value="Ig-like_fold"/>
</dbReference>
<evidence type="ECO:0000259" key="2">
    <source>
        <dbReference type="Pfam" id="PF24168"/>
    </source>
</evidence>
<name>A0A0B5H906_9CAUD</name>
<dbReference type="InterPro" id="IPR057551">
    <property type="entry name" value="Fn3-II_PB4"/>
</dbReference>
<proteinExistence type="predicted"/>
<dbReference type="Proteomes" id="UP000031804">
    <property type="component" value="Segment"/>
</dbReference>
<feature type="domain" description="Straight fiber protein PB4 spike" evidence="2">
    <location>
        <begin position="344"/>
        <end position="545"/>
    </location>
</feature>
<dbReference type="SUPFAM" id="SSF49265">
    <property type="entry name" value="Fibronectin type III"/>
    <property type="match status" value="1"/>
</dbReference>
<dbReference type="EMBL" id="KP280063">
    <property type="protein sequence ID" value="AJF40893.1"/>
    <property type="molecule type" value="Genomic_DNA"/>
</dbReference>
<evidence type="ECO:0000256" key="1">
    <source>
        <dbReference type="SAM" id="MobiDB-lite"/>
    </source>
</evidence>
<evidence type="ECO:0000259" key="3">
    <source>
        <dbReference type="Pfam" id="PF24169"/>
    </source>
</evidence>
<organism evidence="6 7">
    <name type="scientific">Vibrio phage phi 3</name>
    <dbReference type="NCBI Taxonomy" id="1589298"/>
    <lineage>
        <taxon>Viruses</taxon>
        <taxon>Duplodnaviria</taxon>
        <taxon>Heunggongvirae</taxon>
        <taxon>Uroviricota</taxon>
        <taxon>Caudoviricetes</taxon>
        <taxon>Demerecviridae</taxon>
        <taxon>Ermolyevavirinae</taxon>
        <taxon>Jesfedecavirus</taxon>
        <taxon>Jesfedecavirus phi3</taxon>
    </lineage>
</organism>
<dbReference type="Pfam" id="PF24171">
    <property type="entry name" value="Fn3-III_PB4"/>
    <property type="match status" value="1"/>
</dbReference>
<protein>
    <submittedName>
        <fullName evidence="6">Tail protein</fullName>
    </submittedName>
</protein>
<dbReference type="CDD" id="cd00063">
    <property type="entry name" value="FN3"/>
    <property type="match status" value="1"/>
</dbReference>
<dbReference type="InterPro" id="IPR057552">
    <property type="entry name" value="Fn3-III_PB4"/>
</dbReference>
<gene>
    <name evidence="6" type="ORF">SBVP3_00126</name>
</gene>
<feature type="region of interest" description="Disordered" evidence="1">
    <location>
        <begin position="486"/>
        <end position="507"/>
    </location>
</feature>
<feature type="domain" description="Straight fiber protein PB4 first Fn3-like" evidence="3">
    <location>
        <begin position="11"/>
        <end position="100"/>
    </location>
</feature>
<dbReference type="InterPro" id="IPR003961">
    <property type="entry name" value="FN3_dom"/>
</dbReference>
<dbReference type="Pfam" id="PF24169">
    <property type="entry name" value="Fn3-I_PB4"/>
    <property type="match status" value="1"/>
</dbReference>
<reference evidence="6 7" key="1">
    <citation type="submission" date="2014-12" db="EMBL/GenBank/DDBJ databases">
        <title>Complete genome sequences of three Vibrio cholerae specific bacteriophages.</title>
        <authorList>
            <person name="Bhandare S.G."/>
            <person name="Warry A."/>
            <person name="Emes R.D."/>
            <person name="Hooton S.P.T."/>
            <person name="Barrow P.A."/>
            <person name="Atterbury R.J."/>
        </authorList>
    </citation>
    <scope>NUCLEOTIDE SEQUENCE [LARGE SCALE GENOMIC DNA]</scope>
</reference>
<keyword evidence="7" id="KW-1185">Reference proteome</keyword>
<dbReference type="Pfam" id="PF24170">
    <property type="entry name" value="Fn3-II_PB4"/>
    <property type="match status" value="1"/>
</dbReference>
<dbReference type="InterPro" id="IPR036116">
    <property type="entry name" value="FN3_sf"/>
</dbReference>